<dbReference type="AlphaFoldDB" id="A0A5S5BUL6"/>
<accession>A0A5S5BUL6</accession>
<proteinExistence type="predicted"/>
<evidence type="ECO:0008006" key="3">
    <source>
        <dbReference type="Google" id="ProtNLM"/>
    </source>
</evidence>
<gene>
    <name evidence="1" type="ORF">BD809_11133</name>
</gene>
<name>A0A5S5BUL6_9FLAO</name>
<dbReference type="Proteomes" id="UP000324376">
    <property type="component" value="Unassembled WGS sequence"/>
</dbReference>
<dbReference type="EMBL" id="VNHU01000011">
    <property type="protein sequence ID" value="TYP70865.1"/>
    <property type="molecule type" value="Genomic_DNA"/>
</dbReference>
<protein>
    <recommendedName>
        <fullName evidence="3">Adhesin domain-containing protein</fullName>
    </recommendedName>
</protein>
<comment type="caution">
    <text evidence="1">The sequence shown here is derived from an EMBL/GenBank/DDBJ whole genome shotgun (WGS) entry which is preliminary data.</text>
</comment>
<evidence type="ECO:0000313" key="1">
    <source>
        <dbReference type="EMBL" id="TYP70865.1"/>
    </source>
</evidence>
<keyword evidence="2" id="KW-1185">Reference proteome</keyword>
<organism evidence="1 2">
    <name type="scientific">Aquimarina intermedia</name>
    <dbReference type="NCBI Taxonomy" id="350814"/>
    <lineage>
        <taxon>Bacteria</taxon>
        <taxon>Pseudomonadati</taxon>
        <taxon>Bacteroidota</taxon>
        <taxon>Flavobacteriia</taxon>
        <taxon>Flavobacteriales</taxon>
        <taxon>Flavobacteriaceae</taxon>
        <taxon>Aquimarina</taxon>
    </lineage>
</organism>
<evidence type="ECO:0000313" key="2">
    <source>
        <dbReference type="Proteomes" id="UP000324376"/>
    </source>
</evidence>
<reference evidence="1 2" key="1">
    <citation type="submission" date="2019-07" db="EMBL/GenBank/DDBJ databases">
        <title>Genomic Encyclopedia of Archaeal and Bacterial Type Strains, Phase II (KMG-II): from individual species to whole genera.</title>
        <authorList>
            <person name="Goeker M."/>
        </authorList>
    </citation>
    <scope>NUCLEOTIDE SEQUENCE [LARGE SCALE GENOMIC DNA]</scope>
    <source>
        <strain evidence="1 2">DSM 17527</strain>
    </source>
</reference>
<sequence length="472" mass="53206">MMMDNTTRYMLKSTLFLFCTASISGFSQDKVVRLTEKFSTNKEVVVNLNASYTQVIFEPWNKNTVEVSAYVQGDEISEDDKQRLLDSWEMTAVGDANEITINSLTSASWSNSVSSITKSGKLPVKELQQLNPAISDILKPVLQNIENNPMPNALATNLASMNFDYSKYKQNEERYIKQWESQIQEKFGDDYKNQMKSLVLQLKESKVNVPHIQTQITVNGNPSEQQLQYWQEQFGRRMAQWASQFTNDINNVRVQSSITVYQKYPSTTKNSGGVQKIVKIKIPAQARLKLKVRHGALDLGDGATDARILLSHSQLSAHTIDGQNTFIQAAYSPILVHRWEQGKLAISYVKNCRIQNANDLWVNADSSNIYIEELETHGAIAGNFGAITIASLGDKFSTLDLVVENSDFKVKLPAAAFNFTYNGVQSRISIPKTLETNVRKNFGNIFINGFQNTRDTEKTITINAKYSDVIFQ</sequence>